<evidence type="ECO:0000313" key="4">
    <source>
        <dbReference type="Proteomes" id="UP001454036"/>
    </source>
</evidence>
<dbReference type="PANTHER" id="PTHR46288">
    <property type="entry name" value="PHORBOL-ESTER/DAG-TYPE DOMAIN-CONTAINING PROTEIN"/>
    <property type="match status" value="1"/>
</dbReference>
<dbReference type="EMBL" id="BAABME010000148">
    <property type="protein sequence ID" value="GAA0140105.1"/>
    <property type="molecule type" value="Genomic_DNA"/>
</dbReference>
<organism evidence="3 4">
    <name type="scientific">Lithospermum erythrorhizon</name>
    <name type="common">Purple gromwell</name>
    <name type="synonym">Lithospermum officinale var. erythrorhizon</name>
    <dbReference type="NCBI Taxonomy" id="34254"/>
    <lineage>
        <taxon>Eukaryota</taxon>
        <taxon>Viridiplantae</taxon>
        <taxon>Streptophyta</taxon>
        <taxon>Embryophyta</taxon>
        <taxon>Tracheophyta</taxon>
        <taxon>Spermatophyta</taxon>
        <taxon>Magnoliopsida</taxon>
        <taxon>eudicotyledons</taxon>
        <taxon>Gunneridae</taxon>
        <taxon>Pentapetalae</taxon>
        <taxon>asterids</taxon>
        <taxon>lamiids</taxon>
        <taxon>Boraginales</taxon>
        <taxon>Boraginaceae</taxon>
        <taxon>Boraginoideae</taxon>
        <taxon>Lithospermeae</taxon>
        <taxon>Lithospermum</taxon>
    </lineage>
</organism>
<evidence type="ECO:0000256" key="1">
    <source>
        <dbReference type="ARBA" id="ARBA00022737"/>
    </source>
</evidence>
<dbReference type="SUPFAM" id="SSF57889">
    <property type="entry name" value="Cysteine-rich domain"/>
    <property type="match status" value="1"/>
</dbReference>
<feature type="domain" description="DC1" evidence="2">
    <location>
        <begin position="9"/>
        <end position="55"/>
    </location>
</feature>
<protein>
    <recommendedName>
        <fullName evidence="2">DC1 domain-containing protein</fullName>
    </recommendedName>
</protein>
<dbReference type="Pfam" id="PF03107">
    <property type="entry name" value="C1_2"/>
    <property type="match status" value="3"/>
</dbReference>
<evidence type="ECO:0000313" key="3">
    <source>
        <dbReference type="EMBL" id="GAA0140105.1"/>
    </source>
</evidence>
<keyword evidence="1" id="KW-0677">Repeat</keyword>
<dbReference type="AlphaFoldDB" id="A0AAV3NPU9"/>
<dbReference type="InterPro" id="IPR046349">
    <property type="entry name" value="C1-like_sf"/>
</dbReference>
<accession>A0AAV3NPU9</accession>
<dbReference type="InterPro" id="IPR004146">
    <property type="entry name" value="DC1"/>
</dbReference>
<keyword evidence="4" id="KW-1185">Reference proteome</keyword>
<dbReference type="PANTHER" id="PTHR46288:SF29">
    <property type="entry name" value="DC1 DOMAIN-CONTAINING PROTEIN"/>
    <property type="match status" value="1"/>
</dbReference>
<evidence type="ECO:0000259" key="2">
    <source>
        <dbReference type="Pfam" id="PF03107"/>
    </source>
</evidence>
<feature type="domain" description="DC1" evidence="2">
    <location>
        <begin position="124"/>
        <end position="174"/>
    </location>
</feature>
<name>A0AAV3NPU9_LITER</name>
<comment type="caution">
    <text evidence="3">The sequence shown here is derived from an EMBL/GenBank/DDBJ whole genome shotgun (WGS) entry which is preliminary data.</text>
</comment>
<sequence>MAFQNNQHFSHPHALHHLKFDELRPFSCDACHENIITTQPFHGCPPCDYHLHSQCFNAPLHLQHPSHPNHPLNLIPNPSYSSIRSFNCDGCGFDGHESCYNCPHCNFDIHLRCANLPMSLLINEHHHALRLFLKSPYNNSNIGFQCDICHGLNENRLWSYYCHECDFGTHVGCAMKFKETTYNSSIDRDQETLDAAIIKAKFAAKAGRAILGHHRRINSDGYYSSSDDGLI</sequence>
<reference evidence="3 4" key="1">
    <citation type="submission" date="2024-01" db="EMBL/GenBank/DDBJ databases">
        <title>The complete chloroplast genome sequence of Lithospermum erythrorhizon: insights into the phylogenetic relationship among Boraginaceae species and the maternal lineages of purple gromwells.</title>
        <authorList>
            <person name="Okada T."/>
            <person name="Watanabe K."/>
        </authorList>
    </citation>
    <scope>NUCLEOTIDE SEQUENCE [LARGE SCALE GENOMIC DNA]</scope>
</reference>
<proteinExistence type="predicted"/>
<dbReference type="Proteomes" id="UP001454036">
    <property type="component" value="Unassembled WGS sequence"/>
</dbReference>
<feature type="domain" description="DC1" evidence="2">
    <location>
        <begin position="65"/>
        <end position="114"/>
    </location>
</feature>
<gene>
    <name evidence="3" type="ORF">LIER_01522</name>
</gene>